<evidence type="ECO:0000313" key="2">
    <source>
        <dbReference type="EMBL" id="MBW0567455.1"/>
    </source>
</evidence>
<dbReference type="EMBL" id="AVOT02080921">
    <property type="protein sequence ID" value="MBW0567455.1"/>
    <property type="molecule type" value="Genomic_DNA"/>
</dbReference>
<protein>
    <submittedName>
        <fullName evidence="2">Uncharacterized protein</fullName>
    </submittedName>
</protein>
<keyword evidence="3" id="KW-1185">Reference proteome</keyword>
<name>A0A9Q3PNC5_9BASI</name>
<dbReference type="AlphaFoldDB" id="A0A9Q3PNC5"/>
<comment type="caution">
    <text evidence="2">The sequence shown here is derived from an EMBL/GenBank/DDBJ whole genome shotgun (WGS) entry which is preliminary data.</text>
</comment>
<sequence length="107" mass="12857">MSRLQEAYTLQTKTIHTLQEDYTELCKASEDTKRRPNQVLEEKNHCKRDSEYLDQDIDKLFNFCQTMKPQTQGHASENTPYTRKTSNQMPYWRISQDLHQNTKMEIR</sequence>
<evidence type="ECO:0000313" key="3">
    <source>
        <dbReference type="Proteomes" id="UP000765509"/>
    </source>
</evidence>
<reference evidence="2" key="1">
    <citation type="submission" date="2021-03" db="EMBL/GenBank/DDBJ databases">
        <title>Draft genome sequence of rust myrtle Austropuccinia psidii MF-1, a brazilian biotype.</title>
        <authorList>
            <person name="Quecine M.C."/>
            <person name="Pachon D.M.R."/>
            <person name="Bonatelli M.L."/>
            <person name="Correr F.H."/>
            <person name="Franceschini L.M."/>
            <person name="Leite T.F."/>
            <person name="Margarido G.R.A."/>
            <person name="Almeida C.A."/>
            <person name="Ferrarezi J.A."/>
            <person name="Labate C.A."/>
        </authorList>
    </citation>
    <scope>NUCLEOTIDE SEQUENCE</scope>
    <source>
        <strain evidence="2">MF-1</strain>
    </source>
</reference>
<dbReference type="Proteomes" id="UP000765509">
    <property type="component" value="Unassembled WGS sequence"/>
</dbReference>
<feature type="compositionally biased region" description="Polar residues" evidence="1">
    <location>
        <begin position="69"/>
        <end position="89"/>
    </location>
</feature>
<gene>
    <name evidence="2" type="ORF">O181_107170</name>
</gene>
<proteinExistence type="predicted"/>
<evidence type="ECO:0000256" key="1">
    <source>
        <dbReference type="SAM" id="MobiDB-lite"/>
    </source>
</evidence>
<feature type="region of interest" description="Disordered" evidence="1">
    <location>
        <begin position="69"/>
        <end position="107"/>
    </location>
</feature>
<organism evidence="2 3">
    <name type="scientific">Austropuccinia psidii MF-1</name>
    <dbReference type="NCBI Taxonomy" id="1389203"/>
    <lineage>
        <taxon>Eukaryota</taxon>
        <taxon>Fungi</taxon>
        <taxon>Dikarya</taxon>
        <taxon>Basidiomycota</taxon>
        <taxon>Pucciniomycotina</taxon>
        <taxon>Pucciniomycetes</taxon>
        <taxon>Pucciniales</taxon>
        <taxon>Sphaerophragmiaceae</taxon>
        <taxon>Austropuccinia</taxon>
    </lineage>
</organism>
<accession>A0A9Q3PNC5</accession>